<dbReference type="Pfam" id="PF12937">
    <property type="entry name" value="F-box-like"/>
    <property type="match status" value="1"/>
</dbReference>
<evidence type="ECO:0000313" key="11">
    <source>
        <dbReference type="Proteomes" id="UP000248480"/>
    </source>
</evidence>
<dbReference type="InterPro" id="IPR001810">
    <property type="entry name" value="F-box_dom"/>
</dbReference>
<keyword evidence="5" id="KW-0007">Acetylation</keyword>
<dbReference type="PROSITE" id="PS50181">
    <property type="entry name" value="FBOX"/>
    <property type="match status" value="1"/>
</dbReference>
<dbReference type="PROSITE" id="PS00678">
    <property type="entry name" value="WD_REPEATS_1"/>
    <property type="match status" value="1"/>
</dbReference>
<dbReference type="STRING" id="127582.A0A2Y9QI89"/>
<dbReference type="GeneID" id="101351739"/>
<dbReference type="InterPro" id="IPR036322">
    <property type="entry name" value="WD40_repeat_dom_sf"/>
</dbReference>
<dbReference type="SMART" id="SM00320">
    <property type="entry name" value="WD40"/>
    <property type="match status" value="5"/>
</dbReference>
<keyword evidence="2 9" id="KW-0853">WD repeat</keyword>
<dbReference type="PROSITE" id="PS50082">
    <property type="entry name" value="WD_REPEATS_2"/>
    <property type="match status" value="2"/>
</dbReference>
<dbReference type="Proteomes" id="UP000248480">
    <property type="component" value="Unplaced"/>
</dbReference>
<dbReference type="InterPro" id="IPR020472">
    <property type="entry name" value="WD40_PAC1"/>
</dbReference>
<evidence type="ECO:0000259" key="10">
    <source>
        <dbReference type="PROSITE" id="PS50181"/>
    </source>
</evidence>
<evidence type="ECO:0000256" key="5">
    <source>
        <dbReference type="ARBA" id="ARBA00022990"/>
    </source>
</evidence>
<dbReference type="SMART" id="SM00256">
    <property type="entry name" value="FBOX"/>
    <property type="match status" value="1"/>
</dbReference>
<evidence type="ECO:0000256" key="8">
    <source>
        <dbReference type="ARBA" id="ARBA00079856"/>
    </source>
</evidence>
<dbReference type="RefSeq" id="XP_023583115.1">
    <property type="nucleotide sequence ID" value="XM_023727347.1"/>
</dbReference>
<dbReference type="PRINTS" id="PR00320">
    <property type="entry name" value="GPROTEINBRPT"/>
</dbReference>
<comment type="function">
    <text evidence="1">Substrate-recognition component of the SCF (SKP1-CUL1-F-box protein)-type E3 ubiquitin ligase complex.</text>
</comment>
<dbReference type="Gene3D" id="1.20.1280.50">
    <property type="match status" value="1"/>
</dbReference>
<dbReference type="SUPFAM" id="SSF81383">
    <property type="entry name" value="F-box domain"/>
    <property type="match status" value="1"/>
</dbReference>
<dbReference type="PANTHER" id="PTHR44436">
    <property type="entry name" value="F-BOX/WD REPEAT-CONTAINING PROTEIN 2"/>
    <property type="match status" value="1"/>
</dbReference>
<dbReference type="InterPro" id="IPR042627">
    <property type="entry name" value="FBXW2"/>
</dbReference>
<comment type="subunit">
    <text evidence="6">Directly interacts with SKP1 and CUL1.</text>
</comment>
<dbReference type="CTD" id="26190"/>
<evidence type="ECO:0000256" key="7">
    <source>
        <dbReference type="ARBA" id="ARBA00072485"/>
    </source>
</evidence>
<dbReference type="Gene3D" id="2.130.10.10">
    <property type="entry name" value="YVTN repeat-like/Quinoprotein amine dehydrogenase"/>
    <property type="match status" value="1"/>
</dbReference>
<keyword evidence="4" id="KW-0833">Ubl conjugation pathway</keyword>
<dbReference type="FunFam" id="2.130.10.10:FF:000151">
    <property type="entry name" value="F-box/WD repeat-containing protein 2 isoform X1"/>
    <property type="match status" value="1"/>
</dbReference>
<dbReference type="InterPro" id="IPR036047">
    <property type="entry name" value="F-box-like_dom_sf"/>
</dbReference>
<evidence type="ECO:0000256" key="3">
    <source>
        <dbReference type="ARBA" id="ARBA00022737"/>
    </source>
</evidence>
<sequence length="560" mass="62804">MRDMNALDKCEYTAGKRAFVQSSPDQSSLTAVLRVLRFSTLSLALPLPTRGGGRKCSDFLQAPWGEGTRGDDASSAGSRSPVRLRTWSSGRTFRRHGCGADPAASRLWRPDRAQSVCARREVPGRGALAQKNETLDHLISLSGAVQLRHLSNNLETLLKRDFLKLLPLELSFYLLKWLDPQTLLTCCLVSKQWNKVISACTEVWQTACKNLGWQIDDSVQDTLHWKKVYLKAILRMKQLEDHKAFETSSLIGHSARVYALYYKDGLLCTGSDDLSAKLWDVSTGQCIYGIQTHTCAAVKFDEQKLVTGSFDNTVACWEWSSGARTQHFRGHTGAVFSVDYNDELDILVSGSADFTVKVWALSAGTCLNTLTGHTEWVTKVVLQKCKVKSLLHSPGDYILLSADKYEIKIWPIGREINCKCLKTLSVSEDRSICLQPRLHFDGKYIVCSSALGLYQWDFASYDILRVIKTPEIANLALLGFGEIFALLFDNRYLYIMDLRTESLISRWPLPEYRKSKRGSSFLAGEASWLNGLDGHNDTGLVFATSMPDHSIHLVLWKEHS</sequence>
<dbReference type="PROSITE" id="PS50294">
    <property type="entry name" value="WD_REPEATS_REGION"/>
    <property type="match status" value="2"/>
</dbReference>
<evidence type="ECO:0000313" key="12">
    <source>
        <dbReference type="RefSeq" id="XP_023583115.1"/>
    </source>
</evidence>
<dbReference type="CDD" id="cd00200">
    <property type="entry name" value="WD40"/>
    <property type="match status" value="1"/>
</dbReference>
<evidence type="ECO:0000256" key="4">
    <source>
        <dbReference type="ARBA" id="ARBA00022786"/>
    </source>
</evidence>
<protein>
    <recommendedName>
        <fullName evidence="7">F-box/WD repeat-containing protein 2</fullName>
    </recommendedName>
    <alternativeName>
        <fullName evidence="8">F-box and WD-40 domain-containing protein 2</fullName>
    </alternativeName>
</protein>
<dbReference type="CDD" id="cd22131">
    <property type="entry name" value="F-box_FBXW2"/>
    <property type="match status" value="1"/>
</dbReference>
<reference evidence="12" key="1">
    <citation type="submission" date="2025-08" db="UniProtKB">
        <authorList>
            <consortium name="RefSeq"/>
        </authorList>
    </citation>
    <scope>IDENTIFICATION</scope>
</reference>
<organism evidence="11 12">
    <name type="scientific">Trichechus manatus latirostris</name>
    <name type="common">Florida manatee</name>
    <dbReference type="NCBI Taxonomy" id="127582"/>
    <lineage>
        <taxon>Eukaryota</taxon>
        <taxon>Metazoa</taxon>
        <taxon>Chordata</taxon>
        <taxon>Craniata</taxon>
        <taxon>Vertebrata</taxon>
        <taxon>Euteleostomi</taxon>
        <taxon>Mammalia</taxon>
        <taxon>Eutheria</taxon>
        <taxon>Afrotheria</taxon>
        <taxon>Sirenia</taxon>
        <taxon>Trichechidae</taxon>
        <taxon>Trichechus</taxon>
    </lineage>
</organism>
<dbReference type="AlphaFoldDB" id="A0A2Y9QI89"/>
<dbReference type="InterPro" id="IPR019775">
    <property type="entry name" value="WD40_repeat_CS"/>
</dbReference>
<keyword evidence="3" id="KW-0677">Repeat</keyword>
<evidence type="ECO:0000256" key="1">
    <source>
        <dbReference type="ARBA" id="ARBA00003437"/>
    </source>
</evidence>
<accession>A0A2Y9QI89</accession>
<keyword evidence="11" id="KW-1185">Reference proteome</keyword>
<evidence type="ECO:0000256" key="6">
    <source>
        <dbReference type="ARBA" id="ARBA00062469"/>
    </source>
</evidence>
<feature type="domain" description="F-box" evidence="10">
    <location>
        <begin position="160"/>
        <end position="207"/>
    </location>
</feature>
<dbReference type="InParanoid" id="A0A2Y9QI89"/>
<gene>
    <name evidence="12" type="primary">FBXW2</name>
</gene>
<evidence type="ECO:0000256" key="2">
    <source>
        <dbReference type="ARBA" id="ARBA00022574"/>
    </source>
</evidence>
<feature type="repeat" description="WD" evidence="9">
    <location>
        <begin position="250"/>
        <end position="289"/>
    </location>
</feature>
<name>A0A2Y9QI89_TRIMA</name>
<dbReference type="SUPFAM" id="SSF50978">
    <property type="entry name" value="WD40 repeat-like"/>
    <property type="match status" value="1"/>
</dbReference>
<dbReference type="Pfam" id="PF00400">
    <property type="entry name" value="WD40"/>
    <property type="match status" value="3"/>
</dbReference>
<evidence type="ECO:0000256" key="9">
    <source>
        <dbReference type="PROSITE-ProRule" id="PRU00221"/>
    </source>
</evidence>
<dbReference type="PANTHER" id="PTHR44436:SF1">
    <property type="entry name" value="F-BOX_WD REPEAT-CONTAINING PROTEIN 2"/>
    <property type="match status" value="1"/>
</dbReference>
<proteinExistence type="predicted"/>
<feature type="repeat" description="WD" evidence="9">
    <location>
        <begin position="328"/>
        <end position="369"/>
    </location>
</feature>
<dbReference type="InterPro" id="IPR001680">
    <property type="entry name" value="WD40_rpt"/>
</dbReference>
<dbReference type="InterPro" id="IPR015943">
    <property type="entry name" value="WD40/YVTN_repeat-like_dom_sf"/>
</dbReference>
<dbReference type="FunCoup" id="A0A2Y9QI89">
    <property type="interactions" value="1624"/>
</dbReference>